<feature type="region of interest" description="Disordered" evidence="1">
    <location>
        <begin position="92"/>
        <end position="115"/>
    </location>
</feature>
<keyword evidence="3" id="KW-1185">Reference proteome</keyword>
<proteinExistence type="predicted"/>
<name>A0AAV4A2T4_9GAST</name>
<evidence type="ECO:0000256" key="1">
    <source>
        <dbReference type="SAM" id="MobiDB-lite"/>
    </source>
</evidence>
<accession>A0AAV4A2T4</accession>
<sequence length="145" mass="16309">MCRFRALRTCFLAKPYASVVNLERTRVRRFLDSSTWTSRSFTIRSRLTQAARQRNRSIVGGIRGILTGFRIRWEGVPRGPNVVDKFKENMQARFRKPQGSSPATEPNQGDTLRGYPALCQGYPGAILPAEGAVLKKNDQPIGQRG</sequence>
<gene>
    <name evidence="2" type="ORF">PoB_002751100</name>
</gene>
<evidence type="ECO:0000313" key="3">
    <source>
        <dbReference type="Proteomes" id="UP000735302"/>
    </source>
</evidence>
<organism evidence="2 3">
    <name type="scientific">Plakobranchus ocellatus</name>
    <dbReference type="NCBI Taxonomy" id="259542"/>
    <lineage>
        <taxon>Eukaryota</taxon>
        <taxon>Metazoa</taxon>
        <taxon>Spiralia</taxon>
        <taxon>Lophotrochozoa</taxon>
        <taxon>Mollusca</taxon>
        <taxon>Gastropoda</taxon>
        <taxon>Heterobranchia</taxon>
        <taxon>Euthyneura</taxon>
        <taxon>Panpulmonata</taxon>
        <taxon>Sacoglossa</taxon>
        <taxon>Placobranchoidea</taxon>
        <taxon>Plakobranchidae</taxon>
        <taxon>Plakobranchus</taxon>
    </lineage>
</organism>
<feature type="compositionally biased region" description="Polar residues" evidence="1">
    <location>
        <begin position="98"/>
        <end position="110"/>
    </location>
</feature>
<comment type="caution">
    <text evidence="2">The sequence shown here is derived from an EMBL/GenBank/DDBJ whole genome shotgun (WGS) entry which is preliminary data.</text>
</comment>
<evidence type="ECO:0000313" key="2">
    <source>
        <dbReference type="EMBL" id="GFO01006.1"/>
    </source>
</evidence>
<dbReference type="EMBL" id="BLXT01003184">
    <property type="protein sequence ID" value="GFO01006.1"/>
    <property type="molecule type" value="Genomic_DNA"/>
</dbReference>
<dbReference type="AlphaFoldDB" id="A0AAV4A2T4"/>
<protein>
    <submittedName>
        <fullName evidence="2">Uncharacterized protein</fullName>
    </submittedName>
</protein>
<dbReference type="Proteomes" id="UP000735302">
    <property type="component" value="Unassembled WGS sequence"/>
</dbReference>
<reference evidence="2 3" key="1">
    <citation type="journal article" date="2021" name="Elife">
        <title>Chloroplast acquisition without the gene transfer in kleptoplastic sea slugs, Plakobranchus ocellatus.</title>
        <authorList>
            <person name="Maeda T."/>
            <person name="Takahashi S."/>
            <person name="Yoshida T."/>
            <person name="Shimamura S."/>
            <person name="Takaki Y."/>
            <person name="Nagai Y."/>
            <person name="Toyoda A."/>
            <person name="Suzuki Y."/>
            <person name="Arimoto A."/>
            <person name="Ishii H."/>
            <person name="Satoh N."/>
            <person name="Nishiyama T."/>
            <person name="Hasebe M."/>
            <person name="Maruyama T."/>
            <person name="Minagawa J."/>
            <person name="Obokata J."/>
            <person name="Shigenobu S."/>
        </authorList>
    </citation>
    <scope>NUCLEOTIDE SEQUENCE [LARGE SCALE GENOMIC DNA]</scope>
</reference>